<dbReference type="SUPFAM" id="SSF52499">
    <property type="entry name" value="Isochorismatase-like hydrolases"/>
    <property type="match status" value="1"/>
</dbReference>
<dbReference type="CDD" id="cd01012">
    <property type="entry name" value="YcaC_related"/>
    <property type="match status" value="1"/>
</dbReference>
<comment type="caution">
    <text evidence="2">The sequence shown here is derived from an EMBL/GenBank/DDBJ whole genome shotgun (WGS) entry which is preliminary data.</text>
</comment>
<dbReference type="Gene3D" id="3.40.50.850">
    <property type="entry name" value="Isochorismatase-like"/>
    <property type="match status" value="1"/>
</dbReference>
<dbReference type="OrthoDB" id="9796958at2"/>
<dbReference type="Proteomes" id="UP000434582">
    <property type="component" value="Unassembled WGS sequence"/>
</dbReference>
<dbReference type="AlphaFoldDB" id="A0A7X1ZF92"/>
<dbReference type="InterPro" id="IPR036380">
    <property type="entry name" value="Isochorismatase-like_sf"/>
</dbReference>
<organism evidence="2 3">
    <name type="scientific">Roseospira navarrensis</name>
    <dbReference type="NCBI Taxonomy" id="140058"/>
    <lineage>
        <taxon>Bacteria</taxon>
        <taxon>Pseudomonadati</taxon>
        <taxon>Pseudomonadota</taxon>
        <taxon>Alphaproteobacteria</taxon>
        <taxon>Rhodospirillales</taxon>
        <taxon>Rhodospirillaceae</taxon>
        <taxon>Roseospira</taxon>
    </lineage>
</organism>
<dbReference type="RefSeq" id="WP_153345031.1">
    <property type="nucleotide sequence ID" value="NZ_WIVE01000044.1"/>
</dbReference>
<dbReference type="InterPro" id="IPR050993">
    <property type="entry name" value="Isochorismatase_domain"/>
</dbReference>
<feature type="domain" description="Isochorismatase-like" evidence="1">
    <location>
        <begin position="8"/>
        <end position="157"/>
    </location>
</feature>
<sequence length="180" mass="19727">MLMHAARSVLVVVDIQERLCPVMDDPRRVLFNAARLLKGASLMEVPVLCTEQYPKGLGPTMIDVRELLPEGAVVEKTSFGSMGEPAFREALTRTGRDQVVLLGTEAHVCVLQTALGLREAGIDVFMVADACGSRRPESERAGLERARDAGCAIVTTEMVLFEWVADKTDPRFREISALVK</sequence>
<evidence type="ECO:0000313" key="2">
    <source>
        <dbReference type="EMBL" id="MQX37498.1"/>
    </source>
</evidence>
<dbReference type="InterPro" id="IPR000868">
    <property type="entry name" value="Isochorismatase-like_dom"/>
</dbReference>
<dbReference type="Pfam" id="PF00857">
    <property type="entry name" value="Isochorismatase"/>
    <property type="match status" value="1"/>
</dbReference>
<protein>
    <submittedName>
        <fullName evidence="2">Isochorismatase family protein</fullName>
    </submittedName>
</protein>
<gene>
    <name evidence="2" type="ORF">GHC57_13310</name>
</gene>
<keyword evidence="3" id="KW-1185">Reference proteome</keyword>
<name>A0A7X1ZF92_9PROT</name>
<dbReference type="PANTHER" id="PTHR14119:SF3">
    <property type="entry name" value="ISOCHORISMATASE DOMAIN-CONTAINING PROTEIN 2"/>
    <property type="match status" value="1"/>
</dbReference>
<dbReference type="PANTHER" id="PTHR14119">
    <property type="entry name" value="HYDROLASE"/>
    <property type="match status" value="1"/>
</dbReference>
<dbReference type="EMBL" id="WIVE01000044">
    <property type="protein sequence ID" value="MQX37498.1"/>
    <property type="molecule type" value="Genomic_DNA"/>
</dbReference>
<evidence type="ECO:0000259" key="1">
    <source>
        <dbReference type="Pfam" id="PF00857"/>
    </source>
</evidence>
<evidence type="ECO:0000313" key="3">
    <source>
        <dbReference type="Proteomes" id="UP000434582"/>
    </source>
</evidence>
<accession>A0A7X1ZF92</accession>
<proteinExistence type="predicted"/>
<reference evidence="2 3" key="1">
    <citation type="submission" date="2019-10" db="EMBL/GenBank/DDBJ databases">
        <title>Draft whole-genome sequence of the purple nonsulfur photosynthetic bacterium Roseospira navarrensis DSM 15114.</title>
        <authorList>
            <person name="Kyndt J.A."/>
            <person name="Meyer T.E."/>
        </authorList>
    </citation>
    <scope>NUCLEOTIDE SEQUENCE [LARGE SCALE GENOMIC DNA]</scope>
    <source>
        <strain evidence="2 3">DSM 15114</strain>
    </source>
</reference>